<dbReference type="GO" id="GO:0003677">
    <property type="term" value="F:DNA binding"/>
    <property type="evidence" value="ECO:0007669"/>
    <property type="project" value="UniProtKB-KW"/>
</dbReference>
<accession>A0A178XPB4</accession>
<dbReference type="InterPro" id="IPR036388">
    <property type="entry name" value="WH-like_DNA-bd_sf"/>
</dbReference>
<keyword evidence="2" id="KW-0238">DNA-binding</keyword>
<keyword evidence="3" id="KW-0804">Transcription</keyword>
<evidence type="ECO:0000313" key="6">
    <source>
        <dbReference type="Proteomes" id="UP000094025"/>
    </source>
</evidence>
<dbReference type="PANTHER" id="PTHR24567:SF74">
    <property type="entry name" value="HTH-TYPE TRANSCRIPTIONAL REGULATOR ARCR"/>
    <property type="match status" value="1"/>
</dbReference>
<dbReference type="GO" id="GO:0005829">
    <property type="term" value="C:cytosol"/>
    <property type="evidence" value="ECO:0007669"/>
    <property type="project" value="TreeGrafter"/>
</dbReference>
<dbReference type="RefSeq" id="WP_064243797.1">
    <property type="nucleotide sequence ID" value="NZ_LPUX01000064.1"/>
</dbReference>
<comment type="caution">
    <text evidence="5">The sequence shown here is derived from an EMBL/GenBank/DDBJ whole genome shotgun (WGS) entry which is preliminary data.</text>
</comment>
<proteinExistence type="predicted"/>
<dbReference type="Gene3D" id="2.60.120.10">
    <property type="entry name" value="Jelly Rolls"/>
    <property type="match status" value="1"/>
</dbReference>
<dbReference type="Pfam" id="PF13545">
    <property type="entry name" value="HTH_Crp_2"/>
    <property type="match status" value="1"/>
</dbReference>
<keyword evidence="1" id="KW-0805">Transcription regulation</keyword>
<evidence type="ECO:0000256" key="3">
    <source>
        <dbReference type="ARBA" id="ARBA00023163"/>
    </source>
</evidence>
<dbReference type="Pfam" id="PF00027">
    <property type="entry name" value="cNMP_binding"/>
    <property type="match status" value="1"/>
</dbReference>
<dbReference type="GO" id="GO:0003700">
    <property type="term" value="F:DNA-binding transcription factor activity"/>
    <property type="evidence" value="ECO:0007669"/>
    <property type="project" value="TreeGrafter"/>
</dbReference>
<dbReference type="Proteomes" id="UP000094025">
    <property type="component" value="Unassembled WGS sequence"/>
</dbReference>
<dbReference type="InterPro" id="IPR012318">
    <property type="entry name" value="HTH_CRP"/>
</dbReference>
<evidence type="ECO:0000256" key="1">
    <source>
        <dbReference type="ARBA" id="ARBA00023015"/>
    </source>
</evidence>
<evidence type="ECO:0000259" key="4">
    <source>
        <dbReference type="PROSITE" id="PS51063"/>
    </source>
</evidence>
<dbReference type="InterPro" id="IPR000595">
    <property type="entry name" value="cNMP-bd_dom"/>
</dbReference>
<protein>
    <submittedName>
        <fullName evidence="5">Crp/Fnr family transcriptional regulator</fullName>
    </submittedName>
</protein>
<dbReference type="InterPro" id="IPR036390">
    <property type="entry name" value="WH_DNA-bd_sf"/>
</dbReference>
<dbReference type="CDD" id="cd00038">
    <property type="entry name" value="CAP_ED"/>
    <property type="match status" value="1"/>
</dbReference>
<dbReference type="AlphaFoldDB" id="A0A178XPB4"/>
<evidence type="ECO:0000313" key="5">
    <source>
        <dbReference type="EMBL" id="OAP36572.1"/>
    </source>
</evidence>
<feature type="domain" description="HTH crp-type" evidence="4">
    <location>
        <begin position="147"/>
        <end position="213"/>
    </location>
</feature>
<dbReference type="InterPro" id="IPR050397">
    <property type="entry name" value="Env_Response_Regulators"/>
</dbReference>
<sequence>MAIPPQASVNNRLLALLPEPDYNQIAPDLDYVKVARGALIATAGAPIDHVYYLTSGIGSLVASTPEGNKAEAGIFGSEGYIPTSAAMGVEFSVHDIIMQIEGDAYRMEFSAFRKWMDRNRNFARVMIRCIEAFSIQLTYTAISNALHGVDERLARWLLMCHDRVSGDEIPLTHEFISLMLAVRRPSVTTSLHVLEGNGFIRSNRGNIIIRNRQALEEFARDAYGKPEAEYRRLMTALF</sequence>
<reference evidence="5 6" key="1">
    <citation type="journal article" date="2016" name="Int. J. Syst. Evol. Microbiol.">
        <title>Ensifer glycinis sp. nov., an novel rhizobial species associated with Glycine spp.</title>
        <authorList>
            <person name="Yan H."/>
            <person name="Yan J."/>
            <person name="Sui X.H."/>
            <person name="Wang E.T."/>
            <person name="Chen W.X."/>
            <person name="Zhang X.X."/>
            <person name="Chen W.F."/>
        </authorList>
    </citation>
    <scope>NUCLEOTIDE SEQUENCE [LARGE SCALE GENOMIC DNA]</scope>
    <source>
        <strain evidence="5 6">CCBAU 23380</strain>
    </source>
</reference>
<dbReference type="STRING" id="1472378.AU381_18950"/>
<dbReference type="SUPFAM" id="SSF46785">
    <property type="entry name" value="Winged helix' DNA-binding domain"/>
    <property type="match status" value="1"/>
</dbReference>
<dbReference type="PROSITE" id="PS51063">
    <property type="entry name" value="HTH_CRP_2"/>
    <property type="match status" value="1"/>
</dbReference>
<dbReference type="Gene3D" id="1.10.10.10">
    <property type="entry name" value="Winged helix-like DNA-binding domain superfamily/Winged helix DNA-binding domain"/>
    <property type="match status" value="1"/>
</dbReference>
<gene>
    <name evidence="5" type="ORF">AU381_18950</name>
</gene>
<dbReference type="PANTHER" id="PTHR24567">
    <property type="entry name" value="CRP FAMILY TRANSCRIPTIONAL REGULATORY PROTEIN"/>
    <property type="match status" value="1"/>
</dbReference>
<dbReference type="SUPFAM" id="SSF51206">
    <property type="entry name" value="cAMP-binding domain-like"/>
    <property type="match status" value="1"/>
</dbReference>
<dbReference type="InterPro" id="IPR018490">
    <property type="entry name" value="cNMP-bd_dom_sf"/>
</dbReference>
<organism evidence="5 6">
    <name type="scientific">Sinorhizobium glycinis</name>
    <dbReference type="NCBI Taxonomy" id="1472378"/>
    <lineage>
        <taxon>Bacteria</taxon>
        <taxon>Pseudomonadati</taxon>
        <taxon>Pseudomonadota</taxon>
        <taxon>Alphaproteobacteria</taxon>
        <taxon>Hyphomicrobiales</taxon>
        <taxon>Rhizobiaceae</taxon>
        <taxon>Sinorhizobium/Ensifer group</taxon>
        <taxon>Sinorhizobium</taxon>
    </lineage>
</organism>
<keyword evidence="6" id="KW-1185">Reference proteome</keyword>
<evidence type="ECO:0000256" key="2">
    <source>
        <dbReference type="ARBA" id="ARBA00023125"/>
    </source>
</evidence>
<name>A0A178XPB4_9HYPH</name>
<dbReference type="InterPro" id="IPR014710">
    <property type="entry name" value="RmlC-like_jellyroll"/>
</dbReference>
<dbReference type="OrthoDB" id="7506088at2"/>
<dbReference type="EMBL" id="LPUX01000064">
    <property type="protein sequence ID" value="OAP36572.1"/>
    <property type="molecule type" value="Genomic_DNA"/>
</dbReference>